<dbReference type="Proteomes" id="UP000184147">
    <property type="component" value="Unassembled WGS sequence"/>
</dbReference>
<dbReference type="Pfam" id="PF01569">
    <property type="entry name" value="PAP2"/>
    <property type="match status" value="1"/>
</dbReference>
<dbReference type="RefSeq" id="WP_073363040.1">
    <property type="nucleotide sequence ID" value="NZ_FQVQ01000007.1"/>
</dbReference>
<dbReference type="OrthoDB" id="9789113at2"/>
<gene>
    <name evidence="3" type="ORF">SAMN05444377_10759</name>
</gene>
<feature type="transmembrane region" description="Helical" evidence="1">
    <location>
        <begin position="106"/>
        <end position="127"/>
    </location>
</feature>
<evidence type="ECO:0000313" key="4">
    <source>
        <dbReference type="Proteomes" id="UP000184147"/>
    </source>
</evidence>
<keyword evidence="4" id="KW-1185">Reference proteome</keyword>
<dbReference type="InterPro" id="IPR000326">
    <property type="entry name" value="PAP2/HPO"/>
</dbReference>
<feature type="transmembrane region" description="Helical" evidence="1">
    <location>
        <begin position="56"/>
        <end position="75"/>
    </location>
</feature>
<dbReference type="SMART" id="SM00014">
    <property type="entry name" value="acidPPc"/>
    <property type="match status" value="1"/>
</dbReference>
<dbReference type="SUPFAM" id="SSF48317">
    <property type="entry name" value="Acid phosphatase/Vanadium-dependent haloperoxidase"/>
    <property type="match status" value="1"/>
</dbReference>
<dbReference type="STRING" id="1124188.SAMN05444377_10759"/>
<feature type="transmembrane region" description="Helical" evidence="1">
    <location>
        <begin position="26"/>
        <end position="49"/>
    </location>
</feature>
<evidence type="ECO:0000256" key="1">
    <source>
        <dbReference type="SAM" id="Phobius"/>
    </source>
</evidence>
<organism evidence="3 4">
    <name type="scientific">Flavobacterium fontis</name>
    <dbReference type="NCBI Taxonomy" id="1124188"/>
    <lineage>
        <taxon>Bacteria</taxon>
        <taxon>Pseudomonadati</taxon>
        <taxon>Bacteroidota</taxon>
        <taxon>Flavobacteriia</taxon>
        <taxon>Flavobacteriales</taxon>
        <taxon>Flavobacteriaceae</taxon>
        <taxon>Flavobacterium</taxon>
    </lineage>
</organism>
<sequence>MLARLISWDQQLFVWLNNLGSKPFDAYWLFLTKQLHWTPFFIVVFYVVYRKLGRVSFLYLLLFMALLLVVTDQSANAFKNYFMRLRPCNEPALEGLIRVVKHSDSFSFYSGHATNSMATTVVIFALLRPYYKYAALLFLFPLIFAYSRIYLGLHYPGDILTGYFFGAVYGYGVYRLFRKFVLKQ</sequence>
<accession>A0A1M5AZE3</accession>
<evidence type="ECO:0000313" key="3">
    <source>
        <dbReference type="EMBL" id="SHF35634.1"/>
    </source>
</evidence>
<dbReference type="InterPro" id="IPR036938">
    <property type="entry name" value="PAP2/HPO_sf"/>
</dbReference>
<proteinExistence type="predicted"/>
<keyword evidence="1" id="KW-0812">Transmembrane</keyword>
<dbReference type="PANTHER" id="PTHR14969">
    <property type="entry name" value="SPHINGOSINE-1-PHOSPHATE PHOSPHOHYDROLASE"/>
    <property type="match status" value="1"/>
</dbReference>
<dbReference type="AlphaFoldDB" id="A0A1M5AZE3"/>
<evidence type="ECO:0000259" key="2">
    <source>
        <dbReference type="SMART" id="SM00014"/>
    </source>
</evidence>
<keyword evidence="1" id="KW-1133">Transmembrane helix</keyword>
<reference evidence="3 4" key="1">
    <citation type="submission" date="2016-11" db="EMBL/GenBank/DDBJ databases">
        <authorList>
            <person name="Jaros S."/>
            <person name="Januszkiewicz K."/>
            <person name="Wedrychowicz H."/>
        </authorList>
    </citation>
    <scope>NUCLEOTIDE SEQUENCE [LARGE SCALE GENOMIC DNA]</scope>
    <source>
        <strain evidence="3 4">DSM 25660</strain>
    </source>
</reference>
<feature type="domain" description="Phosphatidic acid phosphatase type 2/haloperoxidase" evidence="2">
    <location>
        <begin position="60"/>
        <end position="174"/>
    </location>
</feature>
<dbReference type="PANTHER" id="PTHR14969:SF13">
    <property type="entry name" value="AT30094P"/>
    <property type="match status" value="1"/>
</dbReference>
<feature type="transmembrane region" description="Helical" evidence="1">
    <location>
        <begin position="134"/>
        <end position="153"/>
    </location>
</feature>
<protein>
    <submittedName>
        <fullName evidence="3">Undecaprenyl-diphosphatase</fullName>
    </submittedName>
</protein>
<dbReference type="Gene3D" id="1.20.144.10">
    <property type="entry name" value="Phosphatidic acid phosphatase type 2/haloperoxidase"/>
    <property type="match status" value="1"/>
</dbReference>
<feature type="transmembrane region" description="Helical" evidence="1">
    <location>
        <begin position="159"/>
        <end position="177"/>
    </location>
</feature>
<name>A0A1M5AZE3_9FLAO</name>
<keyword evidence="1" id="KW-0472">Membrane</keyword>
<dbReference type="EMBL" id="FQVQ01000007">
    <property type="protein sequence ID" value="SHF35634.1"/>
    <property type="molecule type" value="Genomic_DNA"/>
</dbReference>